<dbReference type="GO" id="GO:0140507">
    <property type="term" value="P:granzyme-mediated programmed cell death signaling pathway"/>
    <property type="evidence" value="ECO:0007669"/>
    <property type="project" value="Ensembl"/>
</dbReference>
<accession>A0A8C2V8U6</accession>
<feature type="transmembrane region" description="Helical" evidence="10">
    <location>
        <begin position="205"/>
        <end position="226"/>
    </location>
</feature>
<dbReference type="Pfam" id="PF13895">
    <property type="entry name" value="Ig_2"/>
    <property type="match status" value="2"/>
</dbReference>
<dbReference type="GO" id="GO:0009897">
    <property type="term" value="C:external side of plasma membrane"/>
    <property type="evidence" value="ECO:0007669"/>
    <property type="project" value="TreeGrafter"/>
</dbReference>
<dbReference type="Gene3D" id="2.60.40.10">
    <property type="entry name" value="Immunoglobulins"/>
    <property type="match status" value="2"/>
</dbReference>
<dbReference type="GeneID" id="102020778"/>
<dbReference type="PANTHER" id="PTHR11481">
    <property type="entry name" value="IMMUNOGLOBULIN FC RECEPTOR"/>
    <property type="match status" value="1"/>
</dbReference>
<keyword evidence="10" id="KW-0812">Transmembrane</keyword>
<dbReference type="GO" id="GO:0071806">
    <property type="term" value="P:protein transmembrane transport"/>
    <property type="evidence" value="ECO:0007669"/>
    <property type="project" value="Ensembl"/>
</dbReference>
<dbReference type="OMA" id="GDNSTQW"/>
<evidence type="ECO:0000256" key="8">
    <source>
        <dbReference type="ARBA" id="ARBA00023319"/>
    </source>
</evidence>
<dbReference type="OrthoDB" id="8917564at2759"/>
<protein>
    <submittedName>
        <fullName evidence="13">Low affinity immunoglobulin gamma Fc region receptor III-B-like</fullName>
    </submittedName>
</protein>
<dbReference type="InterPro" id="IPR003599">
    <property type="entry name" value="Ig_sub"/>
</dbReference>
<keyword evidence="5 10" id="KW-0472">Membrane</keyword>
<dbReference type="FunFam" id="2.60.40.10:FF:000356">
    <property type="entry name" value="Low affinity immunoglobulin gamma Fc region receptor III-A"/>
    <property type="match status" value="1"/>
</dbReference>
<evidence type="ECO:0000256" key="4">
    <source>
        <dbReference type="ARBA" id="ARBA00022729"/>
    </source>
</evidence>
<dbReference type="SUPFAM" id="SSF48726">
    <property type="entry name" value="Immunoglobulin"/>
    <property type="match status" value="2"/>
</dbReference>
<keyword evidence="14" id="KW-1185">Reference proteome</keyword>
<feature type="signal peptide" evidence="11">
    <location>
        <begin position="1"/>
        <end position="20"/>
    </location>
</feature>
<dbReference type="GO" id="GO:0001788">
    <property type="term" value="P:antibody-dependent cellular cytotoxicity"/>
    <property type="evidence" value="ECO:0007669"/>
    <property type="project" value="TreeGrafter"/>
</dbReference>
<dbReference type="PROSITE" id="PS50835">
    <property type="entry name" value="IG_LIKE"/>
    <property type="match status" value="2"/>
</dbReference>
<proteinExistence type="predicted"/>
<evidence type="ECO:0000256" key="11">
    <source>
        <dbReference type="SAM" id="SignalP"/>
    </source>
</evidence>
<evidence type="ECO:0000313" key="13">
    <source>
        <dbReference type="Ensembl" id="ENSCLAP00000010517.1"/>
    </source>
</evidence>
<evidence type="ECO:0000256" key="2">
    <source>
        <dbReference type="ARBA" id="ARBA00022475"/>
    </source>
</evidence>
<feature type="domain" description="Ig-like" evidence="12">
    <location>
        <begin position="7"/>
        <end position="101"/>
    </location>
</feature>
<dbReference type="GO" id="GO:0019767">
    <property type="term" value="F:IgE receptor activity"/>
    <property type="evidence" value="ECO:0007669"/>
    <property type="project" value="Ensembl"/>
</dbReference>
<keyword evidence="7" id="KW-0325">Glycoprotein</keyword>
<dbReference type="GO" id="GO:0002468">
    <property type="term" value="P:dendritic cell antigen processing and presentation"/>
    <property type="evidence" value="ECO:0007669"/>
    <property type="project" value="Ensembl"/>
</dbReference>
<dbReference type="GO" id="GO:0042119">
    <property type="term" value="P:neutrophil activation"/>
    <property type="evidence" value="ECO:0007669"/>
    <property type="project" value="Ensembl"/>
</dbReference>
<dbReference type="FunFam" id="2.60.40.10:FF:000217">
    <property type="entry name" value="High affinity immunoglobulin gamma Fc receptor I"/>
    <property type="match status" value="1"/>
</dbReference>
<dbReference type="GO" id="GO:0001913">
    <property type="term" value="P:T cell mediated cytotoxicity"/>
    <property type="evidence" value="ECO:0007669"/>
    <property type="project" value="Ensembl"/>
</dbReference>
<name>A0A8C2V8U6_CHILA</name>
<keyword evidence="8" id="KW-0393">Immunoglobulin domain</keyword>
<feature type="chain" id="PRO_5034099153" evidence="11">
    <location>
        <begin position="21"/>
        <end position="252"/>
    </location>
</feature>
<dbReference type="Proteomes" id="UP000694398">
    <property type="component" value="Unassembled WGS sequence"/>
</dbReference>
<evidence type="ECO:0000256" key="5">
    <source>
        <dbReference type="ARBA" id="ARBA00023136"/>
    </source>
</evidence>
<dbReference type="GO" id="GO:0019864">
    <property type="term" value="F:IgG binding"/>
    <property type="evidence" value="ECO:0007669"/>
    <property type="project" value="UniProtKB-KW"/>
</dbReference>
<organism evidence="13 14">
    <name type="scientific">Chinchilla lanigera</name>
    <name type="common">Long-tailed chinchilla</name>
    <name type="synonym">Chinchilla villidera</name>
    <dbReference type="NCBI Taxonomy" id="34839"/>
    <lineage>
        <taxon>Eukaryota</taxon>
        <taxon>Metazoa</taxon>
        <taxon>Chordata</taxon>
        <taxon>Craniata</taxon>
        <taxon>Vertebrata</taxon>
        <taxon>Euteleostomi</taxon>
        <taxon>Mammalia</taxon>
        <taxon>Eutheria</taxon>
        <taxon>Euarchontoglires</taxon>
        <taxon>Glires</taxon>
        <taxon>Rodentia</taxon>
        <taxon>Hystricomorpha</taxon>
        <taxon>Chinchillidae</taxon>
        <taxon>Chinchilla</taxon>
    </lineage>
</organism>
<evidence type="ECO:0000313" key="14">
    <source>
        <dbReference type="Proteomes" id="UP000694398"/>
    </source>
</evidence>
<dbReference type="GO" id="GO:0019770">
    <property type="term" value="F:IgG receptor activity"/>
    <property type="evidence" value="ECO:0007669"/>
    <property type="project" value="Ensembl"/>
</dbReference>
<comment type="subunit">
    <text evidence="9">Forms a heterooligomeric complex with ITAM-containing signaling subunits FCER1G. Interacts (via transmembrane domain) with signaling subunits; this interaction is a prerequisite for receptor complex expression on the cell surface and intracellular signal transduction. Binds the Fc region of antigen-complexed IgG.</text>
</comment>
<dbReference type="InterPro" id="IPR003598">
    <property type="entry name" value="Ig_sub2"/>
</dbReference>
<gene>
    <name evidence="13" type="primary">LOC102020778</name>
</gene>
<dbReference type="GO" id="GO:0017038">
    <property type="term" value="P:protein import"/>
    <property type="evidence" value="ECO:0007669"/>
    <property type="project" value="Ensembl"/>
</dbReference>
<dbReference type="GO" id="GO:0045780">
    <property type="term" value="P:positive regulation of bone resorption"/>
    <property type="evidence" value="ECO:0007669"/>
    <property type="project" value="Ensembl"/>
</dbReference>
<dbReference type="GeneTree" id="ENSGT01050000244808"/>
<sequence length="252" mass="29219">MWHLLPPSALLLLVSSVTQAANHSKAVVFLDPPWVRMLEDDNVTLTCQGDYPPEDNSTHWYHNGTRISSQASSYFIRAVRIKDSGEYQCQTGLSTRSDTVQLQVHADWLVLQTTKWVFQEGELIRLRCHTWKNKPLYKVTYVQNGRPQRFFHRNLEFHIPEATLNHSGSYYCRGLLGYNNMSSRTVDIIVGDPTFPSIDPPFASWHQITLCLVMGLLFALDTGLYISIQRDFQRSMVDKEEHNFKWNRNQDK</sequence>
<dbReference type="CDD" id="cd05752">
    <property type="entry name" value="Ig1_FcgammaR_like"/>
    <property type="match status" value="1"/>
</dbReference>
<comment type="subcellular location">
    <subcellularLocation>
        <location evidence="1">Cell membrane</location>
        <topology evidence="1">Single-pass type I membrane protein</topology>
    </subcellularLocation>
</comment>
<reference evidence="13" key="2">
    <citation type="submission" date="2025-09" db="UniProtKB">
        <authorList>
            <consortium name="Ensembl"/>
        </authorList>
    </citation>
    <scope>IDENTIFICATION</scope>
</reference>
<evidence type="ECO:0000256" key="10">
    <source>
        <dbReference type="SAM" id="Phobius"/>
    </source>
</evidence>
<keyword evidence="10" id="KW-1133">Transmembrane helix</keyword>
<dbReference type="RefSeq" id="XP_005398361.1">
    <property type="nucleotide sequence ID" value="XM_005398304.2"/>
</dbReference>
<dbReference type="CDD" id="cd05753">
    <property type="entry name" value="Ig2_FcgammaR_like"/>
    <property type="match status" value="1"/>
</dbReference>
<keyword evidence="3" id="KW-0390">IgG-binding protein</keyword>
<dbReference type="SMART" id="SM00408">
    <property type="entry name" value="IGc2"/>
    <property type="match status" value="2"/>
</dbReference>
<evidence type="ECO:0000256" key="6">
    <source>
        <dbReference type="ARBA" id="ARBA00023157"/>
    </source>
</evidence>
<dbReference type="InterPro" id="IPR050488">
    <property type="entry name" value="Ig_Fc_receptor"/>
</dbReference>
<keyword evidence="4 11" id="KW-0732">Signal</keyword>
<dbReference type="InterPro" id="IPR007110">
    <property type="entry name" value="Ig-like_dom"/>
</dbReference>
<dbReference type="AlphaFoldDB" id="A0A8C2V8U6"/>
<dbReference type="PANTHER" id="PTHR11481:SF103">
    <property type="entry name" value="LOW AFFINITY IMMUNOGLOBULIN GAMMA FC REGION RECEPTOR III-A-RELATED"/>
    <property type="match status" value="1"/>
</dbReference>
<evidence type="ECO:0000256" key="1">
    <source>
        <dbReference type="ARBA" id="ARBA00004251"/>
    </source>
</evidence>
<reference evidence="13" key="1">
    <citation type="submission" date="2025-08" db="UniProtKB">
        <authorList>
            <consortium name="Ensembl"/>
        </authorList>
    </citation>
    <scope>IDENTIFICATION</scope>
</reference>
<evidence type="ECO:0000259" key="12">
    <source>
        <dbReference type="PROSITE" id="PS50835"/>
    </source>
</evidence>
<dbReference type="SMART" id="SM00409">
    <property type="entry name" value="IG"/>
    <property type="match status" value="2"/>
</dbReference>
<dbReference type="GO" id="GO:0160006">
    <property type="term" value="P:Fc receptor-mediated immune complex endocytosis"/>
    <property type="evidence" value="ECO:0007669"/>
    <property type="project" value="Ensembl"/>
</dbReference>
<dbReference type="Ensembl" id="ENSCLAT00000010648.1">
    <property type="protein sequence ID" value="ENSCLAP00000010517.1"/>
    <property type="gene ID" value="ENSCLAG00000007260.1"/>
</dbReference>
<keyword evidence="6" id="KW-1015">Disulfide bond</keyword>
<evidence type="ECO:0000256" key="7">
    <source>
        <dbReference type="ARBA" id="ARBA00023180"/>
    </source>
</evidence>
<evidence type="ECO:0000256" key="9">
    <source>
        <dbReference type="ARBA" id="ARBA00038604"/>
    </source>
</evidence>
<dbReference type="InterPro" id="IPR013783">
    <property type="entry name" value="Ig-like_fold"/>
</dbReference>
<dbReference type="InterPro" id="IPR036179">
    <property type="entry name" value="Ig-like_dom_sf"/>
</dbReference>
<feature type="domain" description="Ig-like" evidence="12">
    <location>
        <begin position="120"/>
        <end position="173"/>
    </location>
</feature>
<keyword evidence="2" id="KW-1003">Cell membrane</keyword>
<evidence type="ECO:0000256" key="3">
    <source>
        <dbReference type="ARBA" id="ARBA00022652"/>
    </source>
</evidence>